<evidence type="ECO:0000313" key="3">
    <source>
        <dbReference type="Proteomes" id="UP000247810"/>
    </source>
</evidence>
<dbReference type="VEuPathDB" id="FungiDB:BO71DRAFT_190522"/>
<keyword evidence="1" id="KW-0812">Transmembrane</keyword>
<gene>
    <name evidence="2" type="ORF">BO71DRAFT_190522</name>
</gene>
<protein>
    <submittedName>
        <fullName evidence="2">Uncharacterized protein</fullName>
    </submittedName>
</protein>
<dbReference type="Proteomes" id="UP000247810">
    <property type="component" value="Unassembled WGS sequence"/>
</dbReference>
<keyword evidence="1" id="KW-1133">Transmembrane helix</keyword>
<feature type="transmembrane region" description="Helical" evidence="1">
    <location>
        <begin position="70"/>
        <end position="88"/>
    </location>
</feature>
<organism evidence="2 3">
    <name type="scientific">Aspergillus ellipticus CBS 707.79</name>
    <dbReference type="NCBI Taxonomy" id="1448320"/>
    <lineage>
        <taxon>Eukaryota</taxon>
        <taxon>Fungi</taxon>
        <taxon>Dikarya</taxon>
        <taxon>Ascomycota</taxon>
        <taxon>Pezizomycotina</taxon>
        <taxon>Eurotiomycetes</taxon>
        <taxon>Eurotiomycetidae</taxon>
        <taxon>Eurotiales</taxon>
        <taxon>Aspergillaceae</taxon>
        <taxon>Aspergillus</taxon>
        <taxon>Aspergillus subgen. Circumdati</taxon>
    </lineage>
</organism>
<name>A0A319D8K5_9EURO</name>
<evidence type="ECO:0000256" key="1">
    <source>
        <dbReference type="SAM" id="Phobius"/>
    </source>
</evidence>
<keyword evidence="3" id="KW-1185">Reference proteome</keyword>
<evidence type="ECO:0000313" key="2">
    <source>
        <dbReference type="EMBL" id="PYH87353.1"/>
    </source>
</evidence>
<reference evidence="2 3" key="1">
    <citation type="submission" date="2018-02" db="EMBL/GenBank/DDBJ databases">
        <title>The genomes of Aspergillus section Nigri reveals drivers in fungal speciation.</title>
        <authorList>
            <consortium name="DOE Joint Genome Institute"/>
            <person name="Vesth T.C."/>
            <person name="Nybo J."/>
            <person name="Theobald S."/>
            <person name="Brandl J."/>
            <person name="Frisvad J.C."/>
            <person name="Nielsen K.F."/>
            <person name="Lyhne E.K."/>
            <person name="Kogle M.E."/>
            <person name="Kuo A."/>
            <person name="Riley R."/>
            <person name="Clum A."/>
            <person name="Nolan M."/>
            <person name="Lipzen A."/>
            <person name="Salamov A."/>
            <person name="Henrissat B."/>
            <person name="Wiebenga A."/>
            <person name="De vries R.P."/>
            <person name="Grigoriev I.V."/>
            <person name="Mortensen U.H."/>
            <person name="Andersen M.R."/>
            <person name="Baker S.E."/>
        </authorList>
    </citation>
    <scope>NUCLEOTIDE SEQUENCE [LARGE SCALE GENOMIC DNA]</scope>
    <source>
        <strain evidence="2 3">CBS 707.79</strain>
    </source>
</reference>
<sequence length="116" mass="13088">MADFQGLSDRPSVATPVRLASRESEVIPYPYEQTTFSLVVNPPPLQCVSVGRSWIEIGSRRRDVWYSSNHGLSIFVFFVTPTIFNSLLRTQYAPRRVSQASPGEGTWRHRAAAVDF</sequence>
<dbReference type="AlphaFoldDB" id="A0A319D8K5"/>
<dbReference type="EMBL" id="KZ826284">
    <property type="protein sequence ID" value="PYH87353.1"/>
    <property type="molecule type" value="Genomic_DNA"/>
</dbReference>
<accession>A0A319D8K5</accession>
<proteinExistence type="predicted"/>
<keyword evidence="1" id="KW-0472">Membrane</keyword>